<evidence type="ECO:0000313" key="1">
    <source>
        <dbReference type="EMBL" id="GFY42768.1"/>
    </source>
</evidence>
<gene>
    <name evidence="1" type="ORF">TNIN_91831</name>
</gene>
<name>A0A8X7BTM6_9ARAC</name>
<dbReference type="AlphaFoldDB" id="A0A8X7BTM6"/>
<feature type="non-terminal residue" evidence="1">
    <location>
        <position position="73"/>
    </location>
</feature>
<dbReference type="Proteomes" id="UP000886998">
    <property type="component" value="Unassembled WGS sequence"/>
</dbReference>
<protein>
    <submittedName>
        <fullName evidence="1">Uncharacterized protein</fullName>
    </submittedName>
</protein>
<keyword evidence="2" id="KW-1185">Reference proteome</keyword>
<sequence>MSHASPTPSGLVVRVKAPKYLRAQVLESEYLTRQKGVKADTFLLVSFHAKLGDPMRGLKDGAVARKPGSISDI</sequence>
<proteinExistence type="predicted"/>
<evidence type="ECO:0000313" key="2">
    <source>
        <dbReference type="Proteomes" id="UP000886998"/>
    </source>
</evidence>
<organism evidence="1 2">
    <name type="scientific">Trichonephila inaurata madagascariensis</name>
    <dbReference type="NCBI Taxonomy" id="2747483"/>
    <lineage>
        <taxon>Eukaryota</taxon>
        <taxon>Metazoa</taxon>
        <taxon>Ecdysozoa</taxon>
        <taxon>Arthropoda</taxon>
        <taxon>Chelicerata</taxon>
        <taxon>Arachnida</taxon>
        <taxon>Araneae</taxon>
        <taxon>Araneomorphae</taxon>
        <taxon>Entelegynae</taxon>
        <taxon>Araneoidea</taxon>
        <taxon>Nephilidae</taxon>
        <taxon>Trichonephila</taxon>
        <taxon>Trichonephila inaurata</taxon>
    </lineage>
</organism>
<comment type="caution">
    <text evidence="1">The sequence shown here is derived from an EMBL/GenBank/DDBJ whole genome shotgun (WGS) entry which is preliminary data.</text>
</comment>
<dbReference type="EMBL" id="BMAV01003302">
    <property type="protein sequence ID" value="GFY42768.1"/>
    <property type="molecule type" value="Genomic_DNA"/>
</dbReference>
<reference evidence="1" key="1">
    <citation type="submission" date="2020-08" db="EMBL/GenBank/DDBJ databases">
        <title>Multicomponent nature underlies the extraordinary mechanical properties of spider dragline silk.</title>
        <authorList>
            <person name="Kono N."/>
            <person name="Nakamura H."/>
            <person name="Mori M."/>
            <person name="Yoshida Y."/>
            <person name="Ohtoshi R."/>
            <person name="Malay A.D."/>
            <person name="Moran D.A.P."/>
            <person name="Tomita M."/>
            <person name="Numata K."/>
            <person name="Arakawa K."/>
        </authorList>
    </citation>
    <scope>NUCLEOTIDE SEQUENCE</scope>
</reference>
<accession>A0A8X7BTM6</accession>